<keyword evidence="3" id="KW-1185">Reference proteome</keyword>
<reference evidence="3" key="1">
    <citation type="submission" date="2016-10" db="EMBL/GenBank/DDBJ databases">
        <authorList>
            <person name="Varghese N."/>
            <person name="Submissions S."/>
        </authorList>
    </citation>
    <scope>NUCLEOTIDE SEQUENCE [LARGE SCALE GENOMIC DNA]</scope>
    <source>
        <strain evidence="3">DSM 11706</strain>
    </source>
</reference>
<dbReference type="RefSeq" id="WP_093533916.1">
    <property type="nucleotide sequence ID" value="NZ_CP183885.1"/>
</dbReference>
<evidence type="ECO:0000313" key="3">
    <source>
        <dbReference type="Proteomes" id="UP000198734"/>
    </source>
</evidence>
<gene>
    <name evidence="2" type="ORF">SAMN05421670_0532</name>
</gene>
<accession>A0A1I5UUL1</accession>
<sequence length="107" mass="12238">MIRKLLTSVITILFLIGLSFGITYFTHTKFIDYSCFIGLAATAVIWFFTSKGDGFSTRRLDMSIQGSTGIRMEEKKFEFSPNIVFLTSVTYTIITTAALLFHYRSYF</sequence>
<name>A0A1I5UUL1_9BACI</name>
<evidence type="ECO:0008006" key="4">
    <source>
        <dbReference type="Google" id="ProtNLM"/>
    </source>
</evidence>
<feature type="transmembrane region" description="Helical" evidence="1">
    <location>
        <begin position="31"/>
        <end position="49"/>
    </location>
</feature>
<keyword evidence="1" id="KW-0472">Membrane</keyword>
<protein>
    <recommendedName>
        <fullName evidence="4">DUF3899 domain-containing protein</fullName>
    </recommendedName>
</protein>
<dbReference type="OrthoDB" id="2428514at2"/>
<keyword evidence="1" id="KW-1133">Transmembrane helix</keyword>
<dbReference type="STRING" id="126156.SAMN05421670_0532"/>
<feature type="transmembrane region" description="Helical" evidence="1">
    <location>
        <begin position="83"/>
        <end position="103"/>
    </location>
</feature>
<dbReference type="EMBL" id="FOXU01000001">
    <property type="protein sequence ID" value="SFP98406.1"/>
    <property type="molecule type" value="Genomic_DNA"/>
</dbReference>
<organism evidence="2 3">
    <name type="scientific">Psychrobacillus psychrotolerans</name>
    <dbReference type="NCBI Taxonomy" id="126156"/>
    <lineage>
        <taxon>Bacteria</taxon>
        <taxon>Bacillati</taxon>
        <taxon>Bacillota</taxon>
        <taxon>Bacilli</taxon>
        <taxon>Bacillales</taxon>
        <taxon>Bacillaceae</taxon>
        <taxon>Psychrobacillus</taxon>
    </lineage>
</organism>
<dbReference type="AlphaFoldDB" id="A0A1I5UUL1"/>
<proteinExistence type="predicted"/>
<dbReference type="Proteomes" id="UP000198734">
    <property type="component" value="Unassembled WGS sequence"/>
</dbReference>
<keyword evidence="1" id="KW-0812">Transmembrane</keyword>
<evidence type="ECO:0000313" key="2">
    <source>
        <dbReference type="EMBL" id="SFP98406.1"/>
    </source>
</evidence>
<evidence type="ECO:0000256" key="1">
    <source>
        <dbReference type="SAM" id="Phobius"/>
    </source>
</evidence>